<accession>A0A4P2PUZ0</accession>
<dbReference type="EMBL" id="CP012670">
    <property type="protein sequence ID" value="AUX20504.1"/>
    <property type="molecule type" value="Genomic_DNA"/>
</dbReference>
<gene>
    <name evidence="2" type="ORF">SOCEGT47_009760</name>
</gene>
<reference evidence="2 3" key="1">
    <citation type="submission" date="2015-09" db="EMBL/GenBank/DDBJ databases">
        <title>Sorangium comparison.</title>
        <authorList>
            <person name="Zaburannyi N."/>
            <person name="Bunk B."/>
            <person name="Overmann J."/>
            <person name="Mueller R."/>
        </authorList>
    </citation>
    <scope>NUCLEOTIDE SEQUENCE [LARGE SCALE GENOMIC DNA]</scope>
    <source>
        <strain evidence="2 3">So ceGT47</strain>
    </source>
</reference>
<feature type="region of interest" description="Disordered" evidence="1">
    <location>
        <begin position="1"/>
        <end position="51"/>
    </location>
</feature>
<dbReference type="AlphaFoldDB" id="A0A4P2PUZ0"/>
<organism evidence="2 3">
    <name type="scientific">Sorangium cellulosum</name>
    <name type="common">Polyangium cellulosum</name>
    <dbReference type="NCBI Taxonomy" id="56"/>
    <lineage>
        <taxon>Bacteria</taxon>
        <taxon>Pseudomonadati</taxon>
        <taxon>Myxococcota</taxon>
        <taxon>Polyangia</taxon>
        <taxon>Polyangiales</taxon>
        <taxon>Polyangiaceae</taxon>
        <taxon>Sorangium</taxon>
    </lineage>
</organism>
<sequence>MRGLGEEAIAHDARAASVSGDEAGRPAMTALRPDRDPAPVRRPRGHVTWPR</sequence>
<evidence type="ECO:0000313" key="2">
    <source>
        <dbReference type="EMBL" id="AUX20504.1"/>
    </source>
</evidence>
<protein>
    <submittedName>
        <fullName evidence="2">Uncharacterized protein</fullName>
    </submittedName>
</protein>
<proteinExistence type="predicted"/>
<name>A0A4P2PUZ0_SORCE</name>
<evidence type="ECO:0000256" key="1">
    <source>
        <dbReference type="SAM" id="MobiDB-lite"/>
    </source>
</evidence>
<evidence type="ECO:0000313" key="3">
    <source>
        <dbReference type="Proteomes" id="UP000295781"/>
    </source>
</evidence>
<dbReference type="Proteomes" id="UP000295781">
    <property type="component" value="Chromosome"/>
</dbReference>
<feature type="compositionally biased region" description="Basic and acidic residues" evidence="1">
    <location>
        <begin position="1"/>
        <end position="14"/>
    </location>
</feature>